<dbReference type="Proteomes" id="UP000271678">
    <property type="component" value="Unassembled WGS sequence"/>
</dbReference>
<proteinExistence type="predicted"/>
<feature type="region of interest" description="Disordered" evidence="1">
    <location>
        <begin position="76"/>
        <end position="99"/>
    </location>
</feature>
<comment type="caution">
    <text evidence="2">The sequence shown here is derived from an EMBL/GenBank/DDBJ whole genome shotgun (WGS) entry which is preliminary data.</text>
</comment>
<evidence type="ECO:0000256" key="1">
    <source>
        <dbReference type="SAM" id="MobiDB-lite"/>
    </source>
</evidence>
<protein>
    <recommendedName>
        <fullName evidence="4">Pyrrolo-quinoline quinone</fullName>
    </recommendedName>
</protein>
<accession>A0A3M9MIS3</accession>
<reference evidence="2 3" key="1">
    <citation type="submission" date="2018-11" db="EMBL/GenBank/DDBJ databases">
        <title>Draft genome of Simplicispira Flexivirga sp. BO-16.</title>
        <authorList>
            <person name="Im W.T."/>
        </authorList>
    </citation>
    <scope>NUCLEOTIDE SEQUENCE [LARGE SCALE GENOMIC DNA]</scope>
    <source>
        <strain evidence="2 3">BO-16</strain>
    </source>
</reference>
<organism evidence="2 3">
    <name type="scientific">Flexivirga caeni</name>
    <dbReference type="NCBI Taxonomy" id="2294115"/>
    <lineage>
        <taxon>Bacteria</taxon>
        <taxon>Bacillati</taxon>
        <taxon>Actinomycetota</taxon>
        <taxon>Actinomycetes</taxon>
        <taxon>Micrococcales</taxon>
        <taxon>Dermacoccaceae</taxon>
        <taxon>Flexivirga</taxon>
    </lineage>
</organism>
<name>A0A3M9MIS3_9MICO</name>
<keyword evidence="3" id="KW-1185">Reference proteome</keyword>
<sequence>MSTLTDDLGRPIRTTTRASVLPVYDAAPPAPATATAGSAPAYDQGEPGSLSRRRLLLGGAGVVVLAGAATAGYVTLRGNSSTPKSSPTAATGSPLPDGLQPPAGLPASYLWLVVNLSDIAPRLAVTGSQLICTVDNDTTGGTQLVSLDATSGKAQWKADLPLDAILAGGPTLCPIDGSTSILLVSQNQIMAYPLGGGDPKTWPLQHNWNAPITPSGVIVTKPGDPENAYVLLHDTLTRRAVEKGTNPVAVLRDGTVVTTDLHGHVWLSADGTKAPKPTTLQAPKGTVPGTFVAATQNQLITAFVPRDRPTASMLRSFSLPDLTPRMTTAAIEPAVFPSTFMLAPDESWAVGSNTWINMATGDTRLITARWSPIAISAHNTWSKSGESILTADDTGKYLGPAKETGGQVIVPRGGTAQLAFCAGSVANETTLYAVPVTPSAE</sequence>
<evidence type="ECO:0008006" key="4">
    <source>
        <dbReference type="Google" id="ProtNLM"/>
    </source>
</evidence>
<evidence type="ECO:0000313" key="3">
    <source>
        <dbReference type="Proteomes" id="UP000271678"/>
    </source>
</evidence>
<evidence type="ECO:0000313" key="2">
    <source>
        <dbReference type="EMBL" id="RNI25462.1"/>
    </source>
</evidence>
<feature type="compositionally biased region" description="Low complexity" evidence="1">
    <location>
        <begin position="76"/>
        <end position="94"/>
    </location>
</feature>
<dbReference type="AlphaFoldDB" id="A0A3M9MIS3"/>
<dbReference type="EMBL" id="RJJQ01000001">
    <property type="protein sequence ID" value="RNI25462.1"/>
    <property type="molecule type" value="Genomic_DNA"/>
</dbReference>
<gene>
    <name evidence="2" type="ORF">EFY87_02265</name>
</gene>